<reference evidence="3" key="1">
    <citation type="submission" date="2006-10" db="EMBL/GenBank/DDBJ databases">
        <authorList>
            <person name="Amadeo P."/>
            <person name="Zhao Q."/>
            <person name="Wortman J."/>
            <person name="Fraser-Liggett C."/>
            <person name="Carlton J."/>
        </authorList>
    </citation>
    <scope>NUCLEOTIDE SEQUENCE</scope>
    <source>
        <strain evidence="3">G3</strain>
    </source>
</reference>
<proteinExistence type="predicted"/>
<dbReference type="SUPFAM" id="SSF48403">
    <property type="entry name" value="Ankyrin repeat"/>
    <property type="match status" value="1"/>
</dbReference>
<dbReference type="InterPro" id="IPR020683">
    <property type="entry name" value="DUF3447"/>
</dbReference>
<keyword evidence="1" id="KW-1133">Transmembrane helix</keyword>
<dbReference type="AlphaFoldDB" id="A2FX54"/>
<gene>
    <name evidence="3" type="ORF">TVAG_311280</name>
</gene>
<dbReference type="PANTHER" id="PTHR24182">
    <property type="entry name" value="ANKYRIN REPEAT AND SOCS BOX CONTAINING 4"/>
    <property type="match status" value="1"/>
</dbReference>
<feature type="transmembrane region" description="Helical" evidence="1">
    <location>
        <begin position="324"/>
        <end position="345"/>
    </location>
</feature>
<dbReference type="OrthoDB" id="341259at2759"/>
<evidence type="ECO:0000313" key="3">
    <source>
        <dbReference type="EMBL" id="EAX90500.1"/>
    </source>
</evidence>
<sequence length="384" mass="45207">MSEFPYDVLMDSLKEYNDILCRLYRLKTSRKGDIDAFFKEIDKQISKYLEYSSKYDFLVTITNAAKGNNGYIKSYLTLMGKILQKYHPNDLYETSFGQYILEKYFGIKSTESNQSKIGDLLKSLIYDDVKLLVSYTELSEFSHIDSINFTDFPCVKSHLTLLETCCYYGSVNCFKFLRTKFSAEITELCLQLSFLGGNPDIVSECLKYHEPNKKCMKYAIMSHNIDFVTFLMNEYKIPIDVDYCIKYDNIQAFLIHYDQTNDLKGFIVNTCYFPFVWKTIFIVYFKQLIKNTKNFFTLLNQLHFIAMSHLAKEISILKMIPGKLFFIMLQYIFMMISILIFCFIMEQLSSTNKTLKGRLLYIMQPLMAKRILQHIYMMGMQILI</sequence>
<dbReference type="RefSeq" id="XP_001303430.1">
    <property type="nucleotide sequence ID" value="XM_001303429.1"/>
</dbReference>
<dbReference type="InterPro" id="IPR036770">
    <property type="entry name" value="Ankyrin_rpt-contain_sf"/>
</dbReference>
<dbReference type="Pfam" id="PF11929">
    <property type="entry name" value="DUF3447"/>
    <property type="match status" value="1"/>
</dbReference>
<dbReference type="VEuPathDB" id="TrichDB:TVAG_469420"/>
<evidence type="ECO:0000259" key="2">
    <source>
        <dbReference type="Pfam" id="PF11929"/>
    </source>
</evidence>
<dbReference type="PANTHER" id="PTHR24182:SF13">
    <property type="entry name" value="LD18443P"/>
    <property type="match status" value="1"/>
</dbReference>
<dbReference type="InParanoid" id="A2FX54"/>
<evidence type="ECO:0000313" key="4">
    <source>
        <dbReference type="Proteomes" id="UP000001542"/>
    </source>
</evidence>
<dbReference type="EMBL" id="DS114102">
    <property type="protein sequence ID" value="EAX90500.1"/>
    <property type="molecule type" value="Genomic_DNA"/>
</dbReference>
<evidence type="ECO:0000256" key="1">
    <source>
        <dbReference type="SAM" id="Phobius"/>
    </source>
</evidence>
<protein>
    <recommendedName>
        <fullName evidence="2">DUF3447 domain-containing protein</fullName>
    </recommendedName>
</protein>
<reference evidence="3" key="2">
    <citation type="journal article" date="2007" name="Science">
        <title>Draft genome sequence of the sexually transmitted pathogen Trichomonas vaginalis.</title>
        <authorList>
            <person name="Carlton J.M."/>
            <person name="Hirt R.P."/>
            <person name="Silva J.C."/>
            <person name="Delcher A.L."/>
            <person name="Schatz M."/>
            <person name="Zhao Q."/>
            <person name="Wortman J.R."/>
            <person name="Bidwell S.L."/>
            <person name="Alsmark U.C.M."/>
            <person name="Besteiro S."/>
            <person name="Sicheritz-Ponten T."/>
            <person name="Noel C.J."/>
            <person name="Dacks J.B."/>
            <person name="Foster P.G."/>
            <person name="Simillion C."/>
            <person name="Van de Peer Y."/>
            <person name="Miranda-Saavedra D."/>
            <person name="Barton G.J."/>
            <person name="Westrop G.D."/>
            <person name="Mueller S."/>
            <person name="Dessi D."/>
            <person name="Fiori P.L."/>
            <person name="Ren Q."/>
            <person name="Paulsen I."/>
            <person name="Zhang H."/>
            <person name="Bastida-Corcuera F.D."/>
            <person name="Simoes-Barbosa A."/>
            <person name="Brown M.T."/>
            <person name="Hayes R.D."/>
            <person name="Mukherjee M."/>
            <person name="Okumura C.Y."/>
            <person name="Schneider R."/>
            <person name="Smith A.J."/>
            <person name="Vanacova S."/>
            <person name="Villalvazo M."/>
            <person name="Haas B.J."/>
            <person name="Pertea M."/>
            <person name="Feldblyum T.V."/>
            <person name="Utterback T.R."/>
            <person name="Shu C.L."/>
            <person name="Osoegawa K."/>
            <person name="de Jong P.J."/>
            <person name="Hrdy I."/>
            <person name="Horvathova L."/>
            <person name="Zubacova Z."/>
            <person name="Dolezal P."/>
            <person name="Malik S.B."/>
            <person name="Logsdon J.M. Jr."/>
            <person name="Henze K."/>
            <person name="Gupta A."/>
            <person name="Wang C.C."/>
            <person name="Dunne R.L."/>
            <person name="Upcroft J.A."/>
            <person name="Upcroft P."/>
            <person name="White O."/>
            <person name="Salzberg S.L."/>
            <person name="Tang P."/>
            <person name="Chiu C.-H."/>
            <person name="Lee Y.-S."/>
            <person name="Embley T.M."/>
            <person name="Coombs G.H."/>
            <person name="Mottram J.C."/>
            <person name="Tachezy J."/>
            <person name="Fraser-Liggett C.M."/>
            <person name="Johnson P.J."/>
        </authorList>
    </citation>
    <scope>NUCLEOTIDE SEQUENCE [LARGE SCALE GENOMIC DNA]</scope>
    <source>
        <strain evidence="3">G3</strain>
    </source>
</reference>
<name>A2FX54_TRIV3</name>
<dbReference type="KEGG" id="tva:4748186"/>
<accession>A2FX54</accession>
<keyword evidence="1" id="KW-0472">Membrane</keyword>
<keyword evidence="4" id="KW-1185">Reference proteome</keyword>
<dbReference type="Proteomes" id="UP000001542">
    <property type="component" value="Unassembled WGS sequence"/>
</dbReference>
<keyword evidence="1" id="KW-0812">Transmembrane</keyword>
<dbReference type="VEuPathDB" id="TrichDB:TVAGG3_0244310"/>
<organism evidence="3 4">
    <name type="scientific">Trichomonas vaginalis (strain ATCC PRA-98 / G3)</name>
    <dbReference type="NCBI Taxonomy" id="412133"/>
    <lineage>
        <taxon>Eukaryota</taxon>
        <taxon>Metamonada</taxon>
        <taxon>Parabasalia</taxon>
        <taxon>Trichomonadida</taxon>
        <taxon>Trichomonadidae</taxon>
        <taxon>Trichomonas</taxon>
    </lineage>
</organism>
<feature type="domain" description="DUF3447" evidence="2">
    <location>
        <begin position="181"/>
        <end position="255"/>
    </location>
</feature>